<evidence type="ECO:0000313" key="2">
    <source>
        <dbReference type="EMBL" id="GAH90638.1"/>
    </source>
</evidence>
<proteinExistence type="predicted"/>
<feature type="region of interest" description="Disordered" evidence="1">
    <location>
        <begin position="1"/>
        <end position="30"/>
    </location>
</feature>
<dbReference type="EMBL" id="BARU01049042">
    <property type="protein sequence ID" value="GAH90638.1"/>
    <property type="molecule type" value="Genomic_DNA"/>
</dbReference>
<feature type="compositionally biased region" description="Low complexity" evidence="1">
    <location>
        <begin position="10"/>
        <end position="20"/>
    </location>
</feature>
<gene>
    <name evidence="2" type="ORF">S03H2_72486</name>
</gene>
<name>X1L915_9ZZZZ</name>
<protein>
    <submittedName>
        <fullName evidence="2">Uncharacterized protein</fullName>
    </submittedName>
</protein>
<evidence type="ECO:0000256" key="1">
    <source>
        <dbReference type="SAM" id="MobiDB-lite"/>
    </source>
</evidence>
<dbReference type="AlphaFoldDB" id="X1L915"/>
<accession>X1L915</accession>
<organism evidence="2">
    <name type="scientific">marine sediment metagenome</name>
    <dbReference type="NCBI Taxonomy" id="412755"/>
    <lineage>
        <taxon>unclassified sequences</taxon>
        <taxon>metagenomes</taxon>
        <taxon>ecological metagenomes</taxon>
    </lineage>
</organism>
<sequence>KLYQVKTYISNNENDFSNENNKQDQRSPLG</sequence>
<feature type="non-terminal residue" evidence="2">
    <location>
        <position position="1"/>
    </location>
</feature>
<reference evidence="2" key="1">
    <citation type="journal article" date="2014" name="Front. Microbiol.">
        <title>High frequency of phylogenetically diverse reductive dehalogenase-homologous genes in deep subseafloor sedimentary metagenomes.</title>
        <authorList>
            <person name="Kawai M."/>
            <person name="Futagami T."/>
            <person name="Toyoda A."/>
            <person name="Takaki Y."/>
            <person name="Nishi S."/>
            <person name="Hori S."/>
            <person name="Arai W."/>
            <person name="Tsubouchi T."/>
            <person name="Morono Y."/>
            <person name="Uchiyama I."/>
            <person name="Ito T."/>
            <person name="Fujiyama A."/>
            <person name="Inagaki F."/>
            <person name="Takami H."/>
        </authorList>
    </citation>
    <scope>NUCLEOTIDE SEQUENCE</scope>
    <source>
        <strain evidence="2">Expedition CK06-06</strain>
    </source>
</reference>
<comment type="caution">
    <text evidence="2">The sequence shown here is derived from an EMBL/GenBank/DDBJ whole genome shotgun (WGS) entry which is preliminary data.</text>
</comment>
<feature type="compositionally biased region" description="Basic and acidic residues" evidence="1">
    <location>
        <begin position="21"/>
        <end position="30"/>
    </location>
</feature>